<organism evidence="2 3">
    <name type="scientific">Ceratina calcarata</name>
    <dbReference type="NCBI Taxonomy" id="156304"/>
    <lineage>
        <taxon>Eukaryota</taxon>
        <taxon>Metazoa</taxon>
        <taxon>Ecdysozoa</taxon>
        <taxon>Arthropoda</taxon>
        <taxon>Hexapoda</taxon>
        <taxon>Insecta</taxon>
        <taxon>Pterygota</taxon>
        <taxon>Neoptera</taxon>
        <taxon>Endopterygota</taxon>
        <taxon>Hymenoptera</taxon>
        <taxon>Apocrita</taxon>
        <taxon>Aculeata</taxon>
        <taxon>Apoidea</taxon>
        <taxon>Anthophila</taxon>
        <taxon>Apidae</taxon>
        <taxon>Ceratina</taxon>
        <taxon>Zadontomerus</taxon>
    </lineage>
</organism>
<proteinExistence type="predicted"/>
<sequence length="467" mass="52499">MHDLCPLCLKKGAKKNIKLLQINLKEAVWMCEEEKCLWPFGYEDLEFSHRVVGEIWSCYWKDYKPTSRLKENIVPIKPSVCETSTSESKTTSEELITNCTKHIISNSTNITNSACVSNNLSASIPEKLYMTACIKTEELNDEDDNVLNNTITINNPDLNDSNEEDIKIKTEVTDLWNVGTESKDDVALIKVKNERRTPKITSIKKTNINVSNVKIKNEISIHQDSSQTLLKAKKPVNVEGSELIESRKLSYSEHIKRNDMVSKSNLSVTKMEIDGLPPITLAYEMPEFTTIPETISNLKLCHKTNDTKPISSETKSTFVKRDLNSGKHYEKFSFNAIKKKIESSNGNGNTNSNNSSSIKTNVRIRETEYYLTNDTEKKDNSNNSNLNIASNDNKRATENVDTNADTTCTSNQLSNSMICLPSQENVAPVTEVANTSANIDAFLEDFLANDHSASEDINDDWLTSLLI</sequence>
<accession>A0AAJ7WEJ1</accession>
<dbReference type="KEGG" id="ccal:108629952"/>
<dbReference type="AlphaFoldDB" id="A0AAJ7WEJ1"/>
<evidence type="ECO:0000256" key="1">
    <source>
        <dbReference type="SAM" id="MobiDB-lite"/>
    </source>
</evidence>
<feature type="region of interest" description="Disordered" evidence="1">
    <location>
        <begin position="374"/>
        <end position="399"/>
    </location>
</feature>
<gene>
    <name evidence="3" type="primary">LOC108629952</name>
</gene>
<protein>
    <submittedName>
        <fullName evidence="3">Uncharacterized protein</fullName>
    </submittedName>
</protein>
<name>A0AAJ7WEJ1_9HYME</name>
<dbReference type="GeneID" id="108629952"/>
<dbReference type="Proteomes" id="UP000694925">
    <property type="component" value="Unplaced"/>
</dbReference>
<evidence type="ECO:0000313" key="2">
    <source>
        <dbReference type="Proteomes" id="UP000694925"/>
    </source>
</evidence>
<keyword evidence="2" id="KW-1185">Reference proteome</keyword>
<feature type="compositionally biased region" description="Low complexity" evidence="1">
    <location>
        <begin position="381"/>
        <end position="391"/>
    </location>
</feature>
<dbReference type="RefSeq" id="XP_026673521.1">
    <property type="nucleotide sequence ID" value="XM_026817720.1"/>
</dbReference>
<reference evidence="3" key="1">
    <citation type="submission" date="2025-08" db="UniProtKB">
        <authorList>
            <consortium name="RefSeq"/>
        </authorList>
    </citation>
    <scope>IDENTIFICATION</scope>
    <source>
        <tissue evidence="3">Whole body</tissue>
    </source>
</reference>
<evidence type="ECO:0000313" key="3">
    <source>
        <dbReference type="RefSeq" id="XP_026673521.1"/>
    </source>
</evidence>